<dbReference type="Gene3D" id="3.40.50.2300">
    <property type="match status" value="1"/>
</dbReference>
<dbReference type="PROSITE" id="PS50110">
    <property type="entry name" value="RESPONSE_REGULATORY"/>
    <property type="match status" value="1"/>
</dbReference>
<sequence>MIRKVLCVDDDTISLTISQLLLKRTGFAAEVDTAIDGSEALEYFEKLFAEDPDPVGNAPELILLDINMPVMNGWEFLEEYNPRYAEKLSNTHIIILSSTIDPEDFALAKQYPVVQQFISKPLSIENLEELKATAFMRKYFS</sequence>
<evidence type="ECO:0000313" key="4">
    <source>
        <dbReference type="Proteomes" id="UP000753802"/>
    </source>
</evidence>
<dbReference type="RefSeq" id="WP_161819171.1">
    <property type="nucleotide sequence ID" value="NZ_JAACJS010000015.1"/>
</dbReference>
<dbReference type="EMBL" id="JAACJS010000015">
    <property type="protein sequence ID" value="NCI50866.1"/>
    <property type="molecule type" value="Genomic_DNA"/>
</dbReference>
<evidence type="ECO:0000256" key="1">
    <source>
        <dbReference type="PROSITE-ProRule" id="PRU00169"/>
    </source>
</evidence>
<feature type="modified residue" description="4-aspartylphosphate" evidence="1">
    <location>
        <position position="65"/>
    </location>
</feature>
<proteinExistence type="predicted"/>
<dbReference type="Proteomes" id="UP000753802">
    <property type="component" value="Unassembled WGS sequence"/>
</dbReference>
<keyword evidence="4" id="KW-1185">Reference proteome</keyword>
<accession>A0ABW9ZUP7</accession>
<dbReference type="SUPFAM" id="SSF52172">
    <property type="entry name" value="CheY-like"/>
    <property type="match status" value="1"/>
</dbReference>
<name>A0ABW9ZUP7_9BACT</name>
<dbReference type="InterPro" id="IPR001789">
    <property type="entry name" value="Sig_transdc_resp-reg_receiver"/>
</dbReference>
<feature type="domain" description="Response regulatory" evidence="2">
    <location>
        <begin position="4"/>
        <end position="135"/>
    </location>
</feature>
<evidence type="ECO:0000259" key="2">
    <source>
        <dbReference type="PROSITE" id="PS50110"/>
    </source>
</evidence>
<comment type="caution">
    <text evidence="3">The sequence shown here is derived from an EMBL/GenBank/DDBJ whole genome shotgun (WGS) entry which is preliminary data.</text>
</comment>
<evidence type="ECO:0000313" key="3">
    <source>
        <dbReference type="EMBL" id="NCI50866.1"/>
    </source>
</evidence>
<dbReference type="PANTHER" id="PTHR44520:SF2">
    <property type="entry name" value="RESPONSE REGULATOR RCP1"/>
    <property type="match status" value="1"/>
</dbReference>
<dbReference type="Pfam" id="PF00072">
    <property type="entry name" value="Response_reg"/>
    <property type="match status" value="1"/>
</dbReference>
<gene>
    <name evidence="3" type="ORF">GWC95_13085</name>
</gene>
<protein>
    <submittedName>
        <fullName evidence="3">Response regulator</fullName>
    </submittedName>
</protein>
<dbReference type="PANTHER" id="PTHR44520">
    <property type="entry name" value="RESPONSE REGULATOR RCP1-RELATED"/>
    <property type="match status" value="1"/>
</dbReference>
<organism evidence="3 4">
    <name type="scientific">Sediminibacterium roseum</name>
    <dbReference type="NCBI Taxonomy" id="1978412"/>
    <lineage>
        <taxon>Bacteria</taxon>
        <taxon>Pseudomonadati</taxon>
        <taxon>Bacteroidota</taxon>
        <taxon>Chitinophagia</taxon>
        <taxon>Chitinophagales</taxon>
        <taxon>Chitinophagaceae</taxon>
        <taxon>Sediminibacterium</taxon>
    </lineage>
</organism>
<reference evidence="3 4" key="1">
    <citation type="submission" date="2020-01" db="EMBL/GenBank/DDBJ databases">
        <title>Genome analysis.</title>
        <authorList>
            <person name="Wu S."/>
            <person name="Wang G."/>
        </authorList>
    </citation>
    <scope>NUCLEOTIDE SEQUENCE [LARGE SCALE GENOMIC DNA]</scope>
    <source>
        <strain evidence="3 4">SYL130</strain>
    </source>
</reference>
<dbReference type="InterPro" id="IPR052893">
    <property type="entry name" value="TCS_response_regulator"/>
</dbReference>
<dbReference type="InterPro" id="IPR011006">
    <property type="entry name" value="CheY-like_superfamily"/>
</dbReference>
<dbReference type="SMART" id="SM00448">
    <property type="entry name" value="REC"/>
    <property type="match status" value="1"/>
</dbReference>
<keyword evidence="1" id="KW-0597">Phosphoprotein</keyword>